<keyword evidence="5" id="KW-0812">Transmembrane</keyword>
<dbReference type="PROSITE" id="PS51022">
    <property type="entry name" value="L27"/>
    <property type="match status" value="1"/>
</dbReference>
<feature type="transmembrane region" description="Helical" evidence="5">
    <location>
        <begin position="885"/>
        <end position="906"/>
    </location>
</feature>
<evidence type="ECO:0000259" key="8">
    <source>
        <dbReference type="PROSITE" id="PS50106"/>
    </source>
</evidence>
<dbReference type="InterPro" id="IPR036034">
    <property type="entry name" value="PDZ_sf"/>
</dbReference>
<evidence type="ECO:0000256" key="5">
    <source>
        <dbReference type="SAM" id="Phobius"/>
    </source>
</evidence>
<dbReference type="Pfam" id="PF00625">
    <property type="entry name" value="Guanylate_kin"/>
    <property type="match status" value="1"/>
</dbReference>
<feature type="region of interest" description="Disordered" evidence="4">
    <location>
        <begin position="1035"/>
        <end position="1104"/>
    </location>
</feature>
<dbReference type="SMART" id="SM00326">
    <property type="entry name" value="SH3"/>
    <property type="match status" value="1"/>
</dbReference>
<evidence type="ECO:0000256" key="1">
    <source>
        <dbReference type="ARBA" id="ARBA00007014"/>
    </source>
</evidence>
<dbReference type="InterPro" id="IPR001478">
    <property type="entry name" value="PDZ"/>
</dbReference>
<keyword evidence="11" id="KW-1185">Reference proteome</keyword>
<evidence type="ECO:0000256" key="2">
    <source>
        <dbReference type="ARBA" id="ARBA00022443"/>
    </source>
</evidence>
<dbReference type="Gene3D" id="1.10.287.650">
    <property type="entry name" value="L27 domain"/>
    <property type="match status" value="1"/>
</dbReference>
<dbReference type="Proteomes" id="UP001474421">
    <property type="component" value="Unassembled WGS sequence"/>
</dbReference>
<dbReference type="Pfam" id="PF00595">
    <property type="entry name" value="PDZ"/>
    <property type="match status" value="1"/>
</dbReference>
<reference evidence="10 11" key="1">
    <citation type="journal article" date="2024" name="Proc. Natl. Acad. Sci. U.S.A.">
        <title>The genetic regulatory architecture and epigenomic basis for age-related changes in rattlesnake venom.</title>
        <authorList>
            <person name="Hogan M.P."/>
            <person name="Holding M.L."/>
            <person name="Nystrom G.S."/>
            <person name="Colston T.J."/>
            <person name="Bartlett D.A."/>
            <person name="Mason A.J."/>
            <person name="Ellsworth S.A."/>
            <person name="Rautsaw R.M."/>
            <person name="Lawrence K.C."/>
            <person name="Strickland J.L."/>
            <person name="He B."/>
            <person name="Fraser P."/>
            <person name="Margres M.J."/>
            <person name="Gilbert D.M."/>
            <person name="Gibbs H.L."/>
            <person name="Parkinson C.L."/>
            <person name="Rokyta D.R."/>
        </authorList>
    </citation>
    <scope>NUCLEOTIDE SEQUENCE [LARGE SCALE GENOMIC DNA]</scope>
    <source>
        <strain evidence="10">DRR0105</strain>
    </source>
</reference>
<feature type="domain" description="PDZ" evidence="8">
    <location>
        <begin position="114"/>
        <end position="195"/>
    </location>
</feature>
<dbReference type="PROSITE" id="PS50052">
    <property type="entry name" value="GUANYLATE_KINASE_2"/>
    <property type="match status" value="1"/>
</dbReference>
<sequence>MNFFDKKDIDGVLYELLRSPWLQALLKVYECLHQYIKRRPVPFMSQAQELMHEVVELLHRGQQSPEIKELRQLLQGPHFKALLLAHDTVAQKDFEPMLPPLTENLPENEEAMRIVCLVKNNQPLGATIKRHELTGDITVARVIHGGLADKSGLLYAGDKLVEVNRIPVEGLEPEQVIHILTLSQSTIMFKLIPGSDRIISNQTTLYVRAMRDYCPRQDPLIPCVDAGLPFKKGEILQIVDQKDILWWQARKVSNLKACAGLIPSNHLLKRKQREFWWTQPFHLHTCVKSIYDMQIDEKCVETEELKEEEEEFIGSGQPVFITGFRRSMRLCRRKCNYSHLTCQEHCLNSCYGAVAAPYEEVVRYQRQPGDRNRLIVLIGPSGVGVNELRRQLIGINPHLFRNAVPHTTRAQKSYEENGREYHYVPKETFENMVYNYRMLEYGEYKGHLYGTSMDAVHAVLDEGKICIMDLEPYNIQFVRTLELKPYIIFIKPPSVSCMKHTRKNARIITDYYVNMKFKEEDLQEMEESAKKMETQFGQFFDQVIVNDNLQETCLQLVSAVHQAQSEPQWAAHQPPQRSEEYRKAENLQSAAAGTTSQAQPPARKRRRRLPSSSLGVCGRSVWEKGALSVAVRRLPRTPKLRERMEGVRPRPPRILPPVPSGEQDEIPLSRPKKKKVKKNSLDGFGQVAVSESNEPLTSETQDVPPQKKRRKKKVPLESETSFTEQNGNDMDTSPVEETITRKQLKRVKKTRPAESSSELCVEDEDIIEDEQVKGTEQRSMFSAPTGVSQPVSKVFVEKNRRFQATDRKDLIKTTEHVQVFMDVKASWTTKDVALSVHRGFRVIGFFTHGFLAGYAVWNIVVIYILAGNQFSTLSNLLQQYKTLAYPAQCLLYFLLTISTVSAFDRINLAKAAVALRSFLTLDPTAIASFMYFAALILSLSQQMTSDRINLYTPSLENGSLWISDEEKQILQPWIVVNLVIAILVGISWFFLSYRPQLDHSEELMFNGEVEEYPLPDKEAKTRKINVFRQGRDVGFNNSRQPLLPPPPPAIQIVTTPERERGGQASREQGAGGSPEILRLSQEGSPGEAGDAKKTRSAASRAADA</sequence>
<dbReference type="InterPro" id="IPR020590">
    <property type="entry name" value="Guanylate_kinase_CS"/>
</dbReference>
<feature type="region of interest" description="Disordered" evidence="4">
    <location>
        <begin position="565"/>
        <end position="613"/>
    </location>
</feature>
<feature type="compositionally biased region" description="Low complexity" evidence="4">
    <location>
        <begin position="589"/>
        <end position="601"/>
    </location>
</feature>
<evidence type="ECO:0000259" key="6">
    <source>
        <dbReference type="PROSITE" id="PS50002"/>
    </source>
</evidence>
<gene>
    <name evidence="10" type="ORF">NXF25_002044</name>
</gene>
<protein>
    <submittedName>
        <fullName evidence="10">MAGUK p55 subfamily member 4</fullName>
    </submittedName>
</protein>
<dbReference type="Gene3D" id="2.30.30.40">
    <property type="entry name" value="SH3 Domains"/>
    <property type="match status" value="1"/>
</dbReference>
<dbReference type="Pfam" id="PF02828">
    <property type="entry name" value="L27"/>
    <property type="match status" value="1"/>
</dbReference>
<dbReference type="PANTHER" id="PTHR23122">
    <property type="entry name" value="MEMBRANE-ASSOCIATED GUANYLATE KINASE MAGUK"/>
    <property type="match status" value="1"/>
</dbReference>
<dbReference type="InterPro" id="IPR001452">
    <property type="entry name" value="SH3_domain"/>
</dbReference>
<dbReference type="InterPro" id="IPR004172">
    <property type="entry name" value="L27_dom"/>
</dbReference>
<dbReference type="InterPro" id="IPR029409">
    <property type="entry name" value="TMEM237"/>
</dbReference>
<dbReference type="SUPFAM" id="SSF52540">
    <property type="entry name" value="P-loop containing nucleoside triphosphate hydrolases"/>
    <property type="match status" value="1"/>
</dbReference>
<dbReference type="PROSITE" id="PS00856">
    <property type="entry name" value="GUANYLATE_KINASE_1"/>
    <property type="match status" value="1"/>
</dbReference>
<feature type="transmembrane region" description="Helical" evidence="5">
    <location>
        <begin position="918"/>
        <end position="939"/>
    </location>
</feature>
<dbReference type="InterPro" id="IPR036028">
    <property type="entry name" value="SH3-like_dom_sf"/>
</dbReference>
<keyword evidence="2 3" id="KW-0728">SH3 domain</keyword>
<dbReference type="InterPro" id="IPR014775">
    <property type="entry name" value="L27_C"/>
</dbReference>
<dbReference type="Pfam" id="PF15383">
    <property type="entry name" value="TMEM237"/>
    <property type="match status" value="1"/>
</dbReference>
<dbReference type="CDD" id="cd06799">
    <property type="entry name" value="PDZ_MPP3-MPP4-MPP7-like"/>
    <property type="match status" value="1"/>
</dbReference>
<dbReference type="SUPFAM" id="SSF50156">
    <property type="entry name" value="PDZ domain-like"/>
    <property type="match status" value="1"/>
</dbReference>
<dbReference type="PROSITE" id="PS50002">
    <property type="entry name" value="SH3"/>
    <property type="match status" value="1"/>
</dbReference>
<evidence type="ECO:0000313" key="11">
    <source>
        <dbReference type="Proteomes" id="UP001474421"/>
    </source>
</evidence>
<feature type="transmembrane region" description="Helical" evidence="5">
    <location>
        <begin position="970"/>
        <end position="991"/>
    </location>
</feature>
<feature type="domain" description="L27" evidence="9">
    <location>
        <begin position="40"/>
        <end position="97"/>
    </location>
</feature>
<dbReference type="SUPFAM" id="SSF50044">
    <property type="entry name" value="SH3-domain"/>
    <property type="match status" value="1"/>
</dbReference>
<dbReference type="InterPro" id="IPR050716">
    <property type="entry name" value="MAGUK"/>
</dbReference>
<dbReference type="SMART" id="SM00072">
    <property type="entry name" value="GuKc"/>
    <property type="match status" value="1"/>
</dbReference>
<organism evidence="10 11">
    <name type="scientific">Crotalus adamanteus</name>
    <name type="common">Eastern diamondback rattlesnake</name>
    <dbReference type="NCBI Taxonomy" id="8729"/>
    <lineage>
        <taxon>Eukaryota</taxon>
        <taxon>Metazoa</taxon>
        <taxon>Chordata</taxon>
        <taxon>Craniata</taxon>
        <taxon>Vertebrata</taxon>
        <taxon>Euteleostomi</taxon>
        <taxon>Lepidosauria</taxon>
        <taxon>Squamata</taxon>
        <taxon>Bifurcata</taxon>
        <taxon>Unidentata</taxon>
        <taxon>Episquamata</taxon>
        <taxon>Toxicofera</taxon>
        <taxon>Serpentes</taxon>
        <taxon>Colubroidea</taxon>
        <taxon>Viperidae</taxon>
        <taxon>Crotalinae</taxon>
        <taxon>Crotalus</taxon>
    </lineage>
</organism>
<feature type="domain" description="Guanylate kinase-like" evidence="7">
    <location>
        <begin position="372"/>
        <end position="561"/>
    </location>
</feature>
<feature type="transmembrane region" description="Helical" evidence="5">
    <location>
        <begin position="842"/>
        <end position="865"/>
    </location>
</feature>
<accession>A0AAW1C976</accession>
<evidence type="ECO:0000313" key="10">
    <source>
        <dbReference type="EMBL" id="KAK9410869.1"/>
    </source>
</evidence>
<dbReference type="FunFam" id="3.30.63.10:FF:000002">
    <property type="entry name" value="Guanylate kinase 1"/>
    <property type="match status" value="1"/>
</dbReference>
<feature type="region of interest" description="Disordered" evidence="4">
    <location>
        <begin position="640"/>
        <end position="736"/>
    </location>
</feature>
<comment type="similarity">
    <text evidence="1">Belongs to the MAGUK family.</text>
</comment>
<dbReference type="InterPro" id="IPR027417">
    <property type="entry name" value="P-loop_NTPase"/>
</dbReference>
<dbReference type="InterPro" id="IPR008145">
    <property type="entry name" value="GK/Ca_channel_bsu"/>
</dbReference>
<feature type="compositionally biased region" description="Polar residues" evidence="4">
    <location>
        <begin position="718"/>
        <end position="731"/>
    </location>
</feature>
<keyword evidence="5" id="KW-0472">Membrane</keyword>
<dbReference type="SMART" id="SM00228">
    <property type="entry name" value="PDZ"/>
    <property type="match status" value="1"/>
</dbReference>
<feature type="domain" description="SH3" evidence="6">
    <location>
        <begin position="202"/>
        <end position="272"/>
    </location>
</feature>
<evidence type="ECO:0000256" key="4">
    <source>
        <dbReference type="SAM" id="MobiDB-lite"/>
    </source>
</evidence>
<dbReference type="CDD" id="cd00071">
    <property type="entry name" value="GMPK"/>
    <property type="match status" value="1"/>
</dbReference>
<dbReference type="Gene3D" id="3.40.50.300">
    <property type="entry name" value="P-loop containing nucleotide triphosphate hydrolases"/>
    <property type="match status" value="1"/>
</dbReference>
<dbReference type="Pfam" id="PF07653">
    <property type="entry name" value="SH3_2"/>
    <property type="match status" value="1"/>
</dbReference>
<evidence type="ECO:0000256" key="3">
    <source>
        <dbReference type="PROSITE-ProRule" id="PRU00192"/>
    </source>
</evidence>
<dbReference type="InterPro" id="IPR036892">
    <property type="entry name" value="L27_dom_sf"/>
</dbReference>
<dbReference type="EMBL" id="JAOTOJ010000001">
    <property type="protein sequence ID" value="KAK9410869.1"/>
    <property type="molecule type" value="Genomic_DNA"/>
</dbReference>
<proteinExistence type="inferred from homology"/>
<comment type="caution">
    <text evidence="10">The sequence shown here is derived from an EMBL/GenBank/DDBJ whole genome shotgun (WGS) entry which is preliminary data.</text>
</comment>
<feature type="compositionally biased region" description="Polar residues" evidence="4">
    <location>
        <begin position="689"/>
        <end position="703"/>
    </location>
</feature>
<dbReference type="InterPro" id="IPR008144">
    <property type="entry name" value="Guanylate_kin-like_dom"/>
</dbReference>
<evidence type="ECO:0000259" key="9">
    <source>
        <dbReference type="PROSITE" id="PS51022"/>
    </source>
</evidence>
<dbReference type="AlphaFoldDB" id="A0AAW1C976"/>
<keyword evidence="5" id="KW-1133">Transmembrane helix</keyword>
<evidence type="ECO:0000259" key="7">
    <source>
        <dbReference type="PROSITE" id="PS50052"/>
    </source>
</evidence>
<name>A0AAW1C976_CROAD</name>
<dbReference type="PROSITE" id="PS50106">
    <property type="entry name" value="PDZ"/>
    <property type="match status" value="1"/>
</dbReference>
<dbReference type="SUPFAM" id="SSF101288">
    <property type="entry name" value="L27 domain"/>
    <property type="match status" value="1"/>
</dbReference>
<dbReference type="SMART" id="SM00569">
    <property type="entry name" value="L27"/>
    <property type="match status" value="2"/>
</dbReference>
<dbReference type="Gene3D" id="2.30.42.10">
    <property type="match status" value="1"/>
</dbReference>